<feature type="compositionally biased region" description="Acidic residues" evidence="1">
    <location>
        <begin position="387"/>
        <end position="398"/>
    </location>
</feature>
<name>A0A4S8MSI6_DENBC</name>
<protein>
    <submittedName>
        <fullName evidence="2">Uncharacterized protein</fullName>
    </submittedName>
</protein>
<sequence length="398" mass="45906">MTLNNVGGNQNHDRRAWSRDTIHHDSRSFATINGGYTENDNRRMRRNIENVQTYHEYQGSHGNSARNNYSEETRVTTTSQLSPRSSSNRIALPDRPRENDNARVPYAIDHDSSQAAIRQEREAALQSLPQDFRSAFNACFIPAVIELTGTLRAWADPSTDQIRDVWHKTMPQDLWANLSDSRWGPTIYNATLASLDSWRNDFASAAIDAVRDDVNKVIQDRENPSSHIFRLREGDYRFRRYYFIDVSQDERGQPVRRGPFQSELISRTFSEHFKVLNSIQPEHRRSERATGAIVLSILAIERALSFYSSGTLEVPPGPENEFSRANWDDQTIMLQGRAHRIRTTSEIQSLFGRNRDGSERVSPERWDEIVEKAKHYASPSSQMHESVDEDEMDHDFTY</sequence>
<organism evidence="2 3">
    <name type="scientific">Dendrothele bispora (strain CBS 962.96)</name>
    <dbReference type="NCBI Taxonomy" id="1314807"/>
    <lineage>
        <taxon>Eukaryota</taxon>
        <taxon>Fungi</taxon>
        <taxon>Dikarya</taxon>
        <taxon>Basidiomycota</taxon>
        <taxon>Agaricomycotina</taxon>
        <taxon>Agaricomycetes</taxon>
        <taxon>Agaricomycetidae</taxon>
        <taxon>Agaricales</taxon>
        <taxon>Agaricales incertae sedis</taxon>
        <taxon>Dendrothele</taxon>
    </lineage>
</organism>
<evidence type="ECO:0000256" key="1">
    <source>
        <dbReference type="SAM" id="MobiDB-lite"/>
    </source>
</evidence>
<dbReference type="OrthoDB" id="3256015at2759"/>
<proteinExistence type="predicted"/>
<feature type="compositionally biased region" description="Polar residues" evidence="1">
    <location>
        <begin position="1"/>
        <end position="10"/>
    </location>
</feature>
<feature type="compositionally biased region" description="Polar residues" evidence="1">
    <location>
        <begin position="75"/>
        <end position="89"/>
    </location>
</feature>
<accession>A0A4S8MSI6</accession>
<evidence type="ECO:0000313" key="3">
    <source>
        <dbReference type="Proteomes" id="UP000297245"/>
    </source>
</evidence>
<feature type="region of interest" description="Disordered" evidence="1">
    <location>
        <begin position="375"/>
        <end position="398"/>
    </location>
</feature>
<feature type="compositionally biased region" description="Basic and acidic residues" evidence="1">
    <location>
        <begin position="92"/>
        <end position="101"/>
    </location>
</feature>
<feature type="region of interest" description="Disordered" evidence="1">
    <location>
        <begin position="56"/>
        <end position="102"/>
    </location>
</feature>
<feature type="compositionally biased region" description="Basic and acidic residues" evidence="1">
    <location>
        <begin position="11"/>
        <end position="20"/>
    </location>
</feature>
<dbReference type="Proteomes" id="UP000297245">
    <property type="component" value="Unassembled WGS sequence"/>
</dbReference>
<gene>
    <name evidence="2" type="ORF">K435DRAFT_773593</name>
</gene>
<feature type="region of interest" description="Disordered" evidence="1">
    <location>
        <begin position="1"/>
        <end position="20"/>
    </location>
</feature>
<dbReference type="EMBL" id="ML179046">
    <property type="protein sequence ID" value="THV05831.1"/>
    <property type="molecule type" value="Genomic_DNA"/>
</dbReference>
<evidence type="ECO:0000313" key="2">
    <source>
        <dbReference type="EMBL" id="THV05831.1"/>
    </source>
</evidence>
<feature type="compositionally biased region" description="Polar residues" evidence="1">
    <location>
        <begin position="56"/>
        <end position="68"/>
    </location>
</feature>
<reference evidence="2 3" key="1">
    <citation type="journal article" date="2019" name="Nat. Ecol. Evol.">
        <title>Megaphylogeny resolves global patterns of mushroom evolution.</title>
        <authorList>
            <person name="Varga T."/>
            <person name="Krizsan K."/>
            <person name="Foldi C."/>
            <person name="Dima B."/>
            <person name="Sanchez-Garcia M."/>
            <person name="Sanchez-Ramirez S."/>
            <person name="Szollosi G.J."/>
            <person name="Szarkandi J.G."/>
            <person name="Papp V."/>
            <person name="Albert L."/>
            <person name="Andreopoulos W."/>
            <person name="Angelini C."/>
            <person name="Antonin V."/>
            <person name="Barry K.W."/>
            <person name="Bougher N.L."/>
            <person name="Buchanan P."/>
            <person name="Buyck B."/>
            <person name="Bense V."/>
            <person name="Catcheside P."/>
            <person name="Chovatia M."/>
            <person name="Cooper J."/>
            <person name="Damon W."/>
            <person name="Desjardin D."/>
            <person name="Finy P."/>
            <person name="Geml J."/>
            <person name="Haridas S."/>
            <person name="Hughes K."/>
            <person name="Justo A."/>
            <person name="Karasinski D."/>
            <person name="Kautmanova I."/>
            <person name="Kiss B."/>
            <person name="Kocsube S."/>
            <person name="Kotiranta H."/>
            <person name="LaButti K.M."/>
            <person name="Lechner B.E."/>
            <person name="Liimatainen K."/>
            <person name="Lipzen A."/>
            <person name="Lukacs Z."/>
            <person name="Mihaltcheva S."/>
            <person name="Morgado L.N."/>
            <person name="Niskanen T."/>
            <person name="Noordeloos M.E."/>
            <person name="Ohm R.A."/>
            <person name="Ortiz-Santana B."/>
            <person name="Ovrebo C."/>
            <person name="Racz N."/>
            <person name="Riley R."/>
            <person name="Savchenko A."/>
            <person name="Shiryaev A."/>
            <person name="Soop K."/>
            <person name="Spirin V."/>
            <person name="Szebenyi C."/>
            <person name="Tomsovsky M."/>
            <person name="Tulloss R.E."/>
            <person name="Uehling J."/>
            <person name="Grigoriev I.V."/>
            <person name="Vagvolgyi C."/>
            <person name="Papp T."/>
            <person name="Martin F.M."/>
            <person name="Miettinen O."/>
            <person name="Hibbett D.S."/>
            <person name="Nagy L.G."/>
        </authorList>
    </citation>
    <scope>NUCLEOTIDE SEQUENCE [LARGE SCALE GENOMIC DNA]</scope>
    <source>
        <strain evidence="2 3">CBS 962.96</strain>
    </source>
</reference>
<keyword evidence="3" id="KW-1185">Reference proteome</keyword>
<dbReference type="AlphaFoldDB" id="A0A4S8MSI6"/>